<sequence>MRIWWTFLLRPSYNLWNIQLLAYQKLLFSNSDKIYAEIRSKPEIFTFFPYKRNLIVLKLFYIVRVPLGR</sequence>
<evidence type="ECO:0000313" key="2">
    <source>
        <dbReference type="Proteomes" id="UP000014540"/>
    </source>
</evidence>
<dbReference type="EMBL" id="AKWZ02000001">
    <property type="protein sequence ID" value="EPG76429.1"/>
    <property type="molecule type" value="Genomic_DNA"/>
</dbReference>
<evidence type="ECO:0000313" key="1">
    <source>
        <dbReference type="EMBL" id="EPG76429.1"/>
    </source>
</evidence>
<keyword evidence="2" id="KW-1185">Reference proteome</keyword>
<comment type="caution">
    <text evidence="1">The sequence shown here is derived from an EMBL/GenBank/DDBJ whole genome shotgun (WGS) entry which is preliminary data.</text>
</comment>
<gene>
    <name evidence="1" type="ORF">LEP1GSC058_1210</name>
</gene>
<dbReference type="AlphaFoldDB" id="S3V6Z6"/>
<protein>
    <submittedName>
        <fullName evidence="1">Uncharacterized protein</fullName>
    </submittedName>
</protein>
<proteinExistence type="predicted"/>
<organism evidence="1 2">
    <name type="scientific">Leptospira fainei serovar Hurstbridge str. BUT 6</name>
    <dbReference type="NCBI Taxonomy" id="1193011"/>
    <lineage>
        <taxon>Bacteria</taxon>
        <taxon>Pseudomonadati</taxon>
        <taxon>Spirochaetota</taxon>
        <taxon>Spirochaetia</taxon>
        <taxon>Leptospirales</taxon>
        <taxon>Leptospiraceae</taxon>
        <taxon>Leptospira</taxon>
    </lineage>
</organism>
<name>S3V6Z6_9LEPT</name>
<reference evidence="1" key="1">
    <citation type="submission" date="2013-04" db="EMBL/GenBank/DDBJ databases">
        <authorList>
            <person name="Harkins D.M."/>
            <person name="Durkin A.S."/>
            <person name="Selengut J.D."/>
            <person name="Sanka R."/>
            <person name="DePew J."/>
            <person name="Purushe J."/>
            <person name="Ahmed A."/>
            <person name="van der Linden H."/>
            <person name="Goris M.G.A."/>
            <person name="Hartskeerl R.A."/>
            <person name="Vinetz J.M."/>
            <person name="Sutton G.G."/>
            <person name="Nelson W.C."/>
            <person name="Fouts D.E."/>
        </authorList>
    </citation>
    <scope>NUCLEOTIDE SEQUENCE [LARGE SCALE GENOMIC DNA]</scope>
    <source>
        <strain evidence="1">BUT 6</strain>
    </source>
</reference>
<dbReference type="Proteomes" id="UP000014540">
    <property type="component" value="Unassembled WGS sequence"/>
</dbReference>
<dbReference type="STRING" id="1193011.LEP1GSC058_1210"/>
<accession>S3V6Z6</accession>